<comment type="subcellular location">
    <subcellularLocation>
        <location evidence="1">Membrane</location>
        <topology evidence="1">Multi-pass membrane protein</topology>
    </subcellularLocation>
</comment>
<evidence type="ECO:0000256" key="6">
    <source>
        <dbReference type="SAM" id="Phobius"/>
    </source>
</evidence>
<comment type="similarity">
    <text evidence="2">Belongs to the GtrA family.</text>
</comment>
<dbReference type="PANTHER" id="PTHR38459:SF6">
    <property type="entry name" value="ARABINOGALACTAN BIOSYNTHESIS RECRUITING PROTEIN RV3789"/>
    <property type="match status" value="1"/>
</dbReference>
<dbReference type="EMBL" id="CP115965">
    <property type="protein sequence ID" value="WZW97556.1"/>
    <property type="molecule type" value="Genomic_DNA"/>
</dbReference>
<evidence type="ECO:0000256" key="4">
    <source>
        <dbReference type="ARBA" id="ARBA00022989"/>
    </source>
</evidence>
<proteinExistence type="inferred from homology"/>
<feature type="transmembrane region" description="Helical" evidence="6">
    <location>
        <begin position="106"/>
        <end position="131"/>
    </location>
</feature>
<gene>
    <name evidence="8" type="ORF">PCC79_11660</name>
</gene>
<feature type="transmembrane region" description="Helical" evidence="6">
    <location>
        <begin position="76"/>
        <end position="100"/>
    </location>
</feature>
<keyword evidence="3 6" id="KW-0812">Transmembrane</keyword>
<feature type="transmembrane region" description="Helical" evidence="6">
    <location>
        <begin position="50"/>
        <end position="69"/>
    </location>
</feature>
<dbReference type="Pfam" id="PF04138">
    <property type="entry name" value="GtrA_DPMS_TM"/>
    <property type="match status" value="1"/>
</dbReference>
<sequence length="139" mass="14711">MTQTDRRAPVPLATQLTRFVLVGVVAAVVDYGLLVAGMNLAGWAHTPAKAVSWVFGTMTAYALNSRWTFGAAGSRLKFAAVAVLYGTTFAVQVGTFALIYPPLEMALGTAAAQVVGFVIAQGLATTINFVIQRTLIFRS</sequence>
<feature type="domain" description="GtrA/DPMS transmembrane" evidence="7">
    <location>
        <begin position="18"/>
        <end position="137"/>
    </location>
</feature>
<keyword evidence="4 6" id="KW-1133">Transmembrane helix</keyword>
<evidence type="ECO:0000256" key="3">
    <source>
        <dbReference type="ARBA" id="ARBA00022692"/>
    </source>
</evidence>
<evidence type="ECO:0000313" key="8">
    <source>
        <dbReference type="EMBL" id="WZW97556.1"/>
    </source>
</evidence>
<evidence type="ECO:0000256" key="2">
    <source>
        <dbReference type="ARBA" id="ARBA00009399"/>
    </source>
</evidence>
<evidence type="ECO:0000256" key="5">
    <source>
        <dbReference type="ARBA" id="ARBA00023136"/>
    </source>
</evidence>
<dbReference type="InterPro" id="IPR007267">
    <property type="entry name" value="GtrA_DPMS_TM"/>
</dbReference>
<dbReference type="Proteomes" id="UP001434337">
    <property type="component" value="Chromosome"/>
</dbReference>
<organism evidence="8 9">
    <name type="scientific">Propioniciclava soli</name>
    <dbReference type="NCBI Taxonomy" id="2775081"/>
    <lineage>
        <taxon>Bacteria</taxon>
        <taxon>Bacillati</taxon>
        <taxon>Actinomycetota</taxon>
        <taxon>Actinomycetes</taxon>
        <taxon>Propionibacteriales</taxon>
        <taxon>Propionibacteriaceae</taxon>
        <taxon>Propioniciclava</taxon>
    </lineage>
</organism>
<evidence type="ECO:0000256" key="1">
    <source>
        <dbReference type="ARBA" id="ARBA00004141"/>
    </source>
</evidence>
<feature type="transmembrane region" description="Helical" evidence="6">
    <location>
        <begin position="20"/>
        <end position="44"/>
    </location>
</feature>
<protein>
    <submittedName>
        <fullName evidence="8">GtrA family protein</fullName>
    </submittedName>
</protein>
<keyword evidence="9" id="KW-1185">Reference proteome</keyword>
<dbReference type="RefSeq" id="WP_232549439.1">
    <property type="nucleotide sequence ID" value="NZ_CP115965.1"/>
</dbReference>
<dbReference type="PANTHER" id="PTHR38459">
    <property type="entry name" value="PROPHAGE BACTOPRENOL-LINKED GLUCOSE TRANSLOCASE HOMOLOG"/>
    <property type="match status" value="1"/>
</dbReference>
<accession>A0ABZ3C5M8</accession>
<evidence type="ECO:0000259" key="7">
    <source>
        <dbReference type="Pfam" id="PF04138"/>
    </source>
</evidence>
<name>A0ABZ3C5M8_9ACTN</name>
<reference evidence="8 9" key="1">
    <citation type="journal article" date="2023" name="Environ Microbiome">
        <title>A coral-associated actinobacterium mitigates coral bleaching under heat stress.</title>
        <authorList>
            <person name="Li J."/>
            <person name="Zou Y."/>
            <person name="Li Q."/>
            <person name="Zhang J."/>
            <person name="Bourne D.G."/>
            <person name="Lyu Y."/>
            <person name="Liu C."/>
            <person name="Zhang S."/>
        </authorList>
    </citation>
    <scope>NUCLEOTIDE SEQUENCE [LARGE SCALE GENOMIC DNA]</scope>
    <source>
        <strain evidence="8 9">SCSIO 13291</strain>
    </source>
</reference>
<dbReference type="InterPro" id="IPR051401">
    <property type="entry name" value="GtrA_CellWall_Glycosyl"/>
</dbReference>
<evidence type="ECO:0000313" key="9">
    <source>
        <dbReference type="Proteomes" id="UP001434337"/>
    </source>
</evidence>
<keyword evidence="5 6" id="KW-0472">Membrane</keyword>